<dbReference type="AlphaFoldDB" id="A0AAW2H9Q9"/>
<evidence type="ECO:0000313" key="2">
    <source>
        <dbReference type="EMBL" id="KAL0266472.1"/>
    </source>
</evidence>
<gene>
    <name evidence="2" type="ORF">PYX00_008993</name>
</gene>
<dbReference type="InterPro" id="IPR052613">
    <property type="entry name" value="LicD_transferase"/>
</dbReference>
<keyword evidence="1" id="KW-0732">Signal</keyword>
<reference evidence="2" key="1">
    <citation type="journal article" date="2024" name="Gigascience">
        <title>Chromosome-level genome of the poultry shaft louse Menopon gallinae provides insight into the host-switching and adaptive evolution of parasitic lice.</title>
        <authorList>
            <person name="Xu Y."/>
            <person name="Ma L."/>
            <person name="Liu S."/>
            <person name="Liang Y."/>
            <person name="Liu Q."/>
            <person name="He Z."/>
            <person name="Tian L."/>
            <person name="Duan Y."/>
            <person name="Cai W."/>
            <person name="Li H."/>
            <person name="Song F."/>
        </authorList>
    </citation>
    <scope>NUCLEOTIDE SEQUENCE</scope>
    <source>
        <strain evidence="2">Cailab_2023a</strain>
    </source>
</reference>
<sequence>MRISPRRILIVVFLVFLSFIIWSILSNESSSEFTQTCNQPEKFQHDLHVMTHSVHVVLEHLNITNFLCYGSLWGQLRLSRILPWEDKTVLCILNEAVLAKDELLVARVFKSKGFIISYDSIEGIYNILQANQKDHRKPLKVILIVFELDKVVDMYRRIGWKRRVLPPDCETLSSLDCFPPRLIRPPLQRKEFGGKLIPVPREGIEIQKYHFRDNWWKEITYKNC</sequence>
<dbReference type="EMBL" id="JARGDH010000005">
    <property type="protein sequence ID" value="KAL0266472.1"/>
    <property type="molecule type" value="Genomic_DNA"/>
</dbReference>
<feature type="signal peptide" evidence="1">
    <location>
        <begin position="1"/>
        <end position="26"/>
    </location>
</feature>
<dbReference type="PANTHER" id="PTHR13627">
    <property type="entry name" value="FUKUTIN RELATED PROTEIN"/>
    <property type="match status" value="1"/>
</dbReference>
<proteinExistence type="predicted"/>
<comment type="caution">
    <text evidence="2">The sequence shown here is derived from an EMBL/GenBank/DDBJ whole genome shotgun (WGS) entry which is preliminary data.</text>
</comment>
<name>A0AAW2H9Q9_9NEOP</name>
<protein>
    <submittedName>
        <fullName evidence="2">Uncharacterized protein</fullName>
    </submittedName>
</protein>
<accession>A0AAW2H9Q9</accession>
<dbReference type="PANTHER" id="PTHR13627:SF32">
    <property type="entry name" value="AGAP006029-PA"/>
    <property type="match status" value="1"/>
</dbReference>
<evidence type="ECO:0000256" key="1">
    <source>
        <dbReference type="SAM" id="SignalP"/>
    </source>
</evidence>
<feature type="chain" id="PRO_5043912585" evidence="1">
    <location>
        <begin position="27"/>
        <end position="224"/>
    </location>
</feature>
<organism evidence="2">
    <name type="scientific">Menopon gallinae</name>
    <name type="common">poultry shaft louse</name>
    <dbReference type="NCBI Taxonomy" id="328185"/>
    <lineage>
        <taxon>Eukaryota</taxon>
        <taxon>Metazoa</taxon>
        <taxon>Ecdysozoa</taxon>
        <taxon>Arthropoda</taxon>
        <taxon>Hexapoda</taxon>
        <taxon>Insecta</taxon>
        <taxon>Pterygota</taxon>
        <taxon>Neoptera</taxon>
        <taxon>Paraneoptera</taxon>
        <taxon>Psocodea</taxon>
        <taxon>Troctomorpha</taxon>
        <taxon>Phthiraptera</taxon>
        <taxon>Amblycera</taxon>
        <taxon>Menoponidae</taxon>
        <taxon>Menopon</taxon>
    </lineage>
</organism>